<accession>A0A4S2KMI5</accession>
<dbReference type="Proteomes" id="UP000310200">
    <property type="component" value="Unassembled WGS sequence"/>
</dbReference>
<feature type="signal peptide" evidence="1">
    <location>
        <begin position="1"/>
        <end position="19"/>
    </location>
</feature>
<keyword evidence="3" id="KW-1185">Reference proteome</keyword>
<organism evidence="2 3">
    <name type="scientific">Temnothorax longispinosus</name>
    <dbReference type="NCBI Taxonomy" id="300112"/>
    <lineage>
        <taxon>Eukaryota</taxon>
        <taxon>Metazoa</taxon>
        <taxon>Ecdysozoa</taxon>
        <taxon>Arthropoda</taxon>
        <taxon>Hexapoda</taxon>
        <taxon>Insecta</taxon>
        <taxon>Pterygota</taxon>
        <taxon>Neoptera</taxon>
        <taxon>Endopterygota</taxon>
        <taxon>Hymenoptera</taxon>
        <taxon>Apocrita</taxon>
        <taxon>Aculeata</taxon>
        <taxon>Formicoidea</taxon>
        <taxon>Formicidae</taxon>
        <taxon>Myrmicinae</taxon>
        <taxon>Temnothorax</taxon>
    </lineage>
</organism>
<evidence type="ECO:0000313" key="3">
    <source>
        <dbReference type="Proteomes" id="UP000310200"/>
    </source>
</evidence>
<comment type="caution">
    <text evidence="2">The sequence shown here is derived from an EMBL/GenBank/DDBJ whole genome shotgun (WGS) entry which is preliminary data.</text>
</comment>
<feature type="chain" id="PRO_5020632984" evidence="1">
    <location>
        <begin position="20"/>
        <end position="94"/>
    </location>
</feature>
<name>A0A4S2KMI5_9HYME</name>
<protein>
    <submittedName>
        <fullName evidence="2">Uncharacterized protein</fullName>
    </submittedName>
</protein>
<proteinExistence type="predicted"/>
<sequence>MSQIVIILFYALLSGTLKTYQRAACDEETMTLKCPPGTTILVEHAQYGRTGMYGISKCNSSVLPMIAGDKPTNHTCVWPQSVQRTKIDIELCQC</sequence>
<dbReference type="InterPro" id="IPR043159">
    <property type="entry name" value="Lectin_gal-bd_sf"/>
</dbReference>
<evidence type="ECO:0000313" key="2">
    <source>
        <dbReference type="EMBL" id="TGZ49189.1"/>
    </source>
</evidence>
<reference evidence="2 3" key="1">
    <citation type="journal article" date="2019" name="Philos. Trans. R. Soc. Lond., B, Biol. Sci.">
        <title>Ant behaviour and brain gene expression of defending hosts depend on the ecological success of the intruding social parasite.</title>
        <authorList>
            <person name="Kaur R."/>
            <person name="Stoldt M."/>
            <person name="Jongepier E."/>
            <person name="Feldmeyer B."/>
            <person name="Menzel F."/>
            <person name="Bornberg-Bauer E."/>
            <person name="Foitzik S."/>
        </authorList>
    </citation>
    <scope>NUCLEOTIDE SEQUENCE [LARGE SCALE GENOMIC DNA]</scope>
    <source>
        <tissue evidence="2">Whole body</tissue>
    </source>
</reference>
<gene>
    <name evidence="2" type="ORF">DBV15_05906</name>
</gene>
<dbReference type="EMBL" id="QBLH01002196">
    <property type="protein sequence ID" value="TGZ49189.1"/>
    <property type="molecule type" value="Genomic_DNA"/>
</dbReference>
<evidence type="ECO:0000256" key="1">
    <source>
        <dbReference type="SAM" id="SignalP"/>
    </source>
</evidence>
<dbReference type="AlphaFoldDB" id="A0A4S2KMI5"/>
<dbReference type="Gene3D" id="2.60.120.740">
    <property type="match status" value="1"/>
</dbReference>
<dbReference type="STRING" id="300112.A0A4S2KMI5"/>
<keyword evidence="1" id="KW-0732">Signal</keyword>